<protein>
    <recommendedName>
        <fullName evidence="5">Transposon Tn7 transposition protein TnsD C-termianl domain-containing protein</fullName>
    </recommendedName>
</protein>
<dbReference type="EMBL" id="RBZV01000004">
    <property type="protein sequence ID" value="RKP48269.1"/>
    <property type="molecule type" value="Genomic_DNA"/>
</dbReference>
<dbReference type="InterPro" id="IPR032750">
    <property type="entry name" value="TnsD_C"/>
</dbReference>
<evidence type="ECO:0000313" key="4">
    <source>
        <dbReference type="Proteomes" id="UP000280434"/>
    </source>
</evidence>
<name>A0A494XJH0_9BURK</name>
<sequence length="574" mass="65415">MIGYFPSFHEDELLCSAIGRYHRHTMSRSWAETLREVYGENVRHVAVEFPVYLTRLKQHVGGLISETVDELIWNRTLFPYYTAFIGSERQRALSVAMRAEAPSRGSVFGRLGLAFTGIPMPKYMRTCPACLDEDATVRGETYWRRSHQLQGVHFCVRHAVGLVETEIETRPVDGYPSAQHAANLRMATRPYLIGLTSREQALLLNISELGVALLQRRPSRSQDEQQVLFLDKLHRAGFMKNSYMIDCLKLDREFKDFYGDNLLRILHSEIEEGCVHNWLRKIVKARKGSPHPLRRLLAMHFLDESVNSACDRGTTICRGPWLCKNPASDHFGTPTITSYTILRHHKFGNRAGRFLCGCGYEFTARLDDVDAAGQPVKMRVTKYGDVFVKKVHELVGKGYRHTTVAKMLGVDFKIVRRMLSGPGGRRSHNGTSQLAQKMRSKFVARISRGRTRSEKGRVDWAARDERLSEQVRQAAAKIAAYEPPQRVTRAAIKHLIGARSLSIRLAKEKLPKTAVLLPELVETVEAIQFRRVKWVHANWPAAIPLTAWRLRHTARVSLPEVIEFVDTLVNEGRR</sequence>
<dbReference type="Proteomes" id="UP000280434">
    <property type="component" value="Unassembled WGS sequence"/>
</dbReference>
<dbReference type="RefSeq" id="WP_121278117.1">
    <property type="nucleotide sequence ID" value="NZ_RBZV01000004.1"/>
</dbReference>
<accession>A0A494XJH0</accession>
<organism evidence="3 4">
    <name type="scientific">Trinickia fusca</name>
    <dbReference type="NCBI Taxonomy" id="2419777"/>
    <lineage>
        <taxon>Bacteria</taxon>
        <taxon>Pseudomonadati</taxon>
        <taxon>Pseudomonadota</taxon>
        <taxon>Betaproteobacteria</taxon>
        <taxon>Burkholderiales</taxon>
        <taxon>Burkholderiaceae</taxon>
        <taxon>Trinickia</taxon>
    </lineage>
</organism>
<gene>
    <name evidence="3" type="ORF">D7S89_13165</name>
</gene>
<dbReference type="Pfam" id="PF15978">
    <property type="entry name" value="TnsD"/>
    <property type="match status" value="2"/>
</dbReference>
<dbReference type="InterPro" id="IPR009492">
    <property type="entry name" value="TniQ"/>
</dbReference>
<dbReference type="OrthoDB" id="470139at2"/>
<reference evidence="3 4" key="1">
    <citation type="submission" date="2018-10" db="EMBL/GenBank/DDBJ databases">
        <title>Paraburkholderia sp. 7MK8-2, isolated from soil.</title>
        <authorList>
            <person name="Gao Z.-H."/>
            <person name="Qiu L.-H."/>
        </authorList>
    </citation>
    <scope>NUCLEOTIDE SEQUENCE [LARGE SCALE GENOMIC DNA]</scope>
    <source>
        <strain evidence="3 4">7MK8-2</strain>
    </source>
</reference>
<comment type="caution">
    <text evidence="3">The sequence shown here is derived from an EMBL/GenBank/DDBJ whole genome shotgun (WGS) entry which is preliminary data.</text>
</comment>
<feature type="domain" description="Transposon Tn7 transposition protein TnsD C-terminal" evidence="2">
    <location>
        <begin position="451"/>
        <end position="516"/>
    </location>
</feature>
<keyword evidence="4" id="KW-1185">Reference proteome</keyword>
<feature type="domain" description="Transposon Tn7 transposition protein TnsD C-terminal" evidence="2">
    <location>
        <begin position="212"/>
        <end position="442"/>
    </location>
</feature>
<evidence type="ECO:0000259" key="1">
    <source>
        <dbReference type="Pfam" id="PF06527"/>
    </source>
</evidence>
<evidence type="ECO:0008006" key="5">
    <source>
        <dbReference type="Google" id="ProtNLM"/>
    </source>
</evidence>
<evidence type="ECO:0000313" key="3">
    <source>
        <dbReference type="EMBL" id="RKP48269.1"/>
    </source>
</evidence>
<proteinExistence type="predicted"/>
<feature type="domain" description="TniQ" evidence="1">
    <location>
        <begin position="5"/>
        <end position="162"/>
    </location>
</feature>
<dbReference type="Pfam" id="PF06527">
    <property type="entry name" value="TniQ"/>
    <property type="match status" value="1"/>
</dbReference>
<dbReference type="AlphaFoldDB" id="A0A494XJH0"/>
<evidence type="ECO:0000259" key="2">
    <source>
        <dbReference type="Pfam" id="PF15978"/>
    </source>
</evidence>